<evidence type="ECO:0000313" key="4">
    <source>
        <dbReference type="Proteomes" id="UP001454036"/>
    </source>
</evidence>
<organism evidence="3 4">
    <name type="scientific">Lithospermum erythrorhizon</name>
    <name type="common">Purple gromwell</name>
    <name type="synonym">Lithospermum officinale var. erythrorhizon</name>
    <dbReference type="NCBI Taxonomy" id="34254"/>
    <lineage>
        <taxon>Eukaryota</taxon>
        <taxon>Viridiplantae</taxon>
        <taxon>Streptophyta</taxon>
        <taxon>Embryophyta</taxon>
        <taxon>Tracheophyta</taxon>
        <taxon>Spermatophyta</taxon>
        <taxon>Magnoliopsida</taxon>
        <taxon>eudicotyledons</taxon>
        <taxon>Gunneridae</taxon>
        <taxon>Pentapetalae</taxon>
        <taxon>asterids</taxon>
        <taxon>lamiids</taxon>
        <taxon>Boraginales</taxon>
        <taxon>Boraginaceae</taxon>
        <taxon>Boraginoideae</taxon>
        <taxon>Lithospermeae</taxon>
        <taxon>Lithospermum</taxon>
    </lineage>
</organism>
<protein>
    <submittedName>
        <fullName evidence="3">Uncharacterized protein</fullName>
    </submittedName>
</protein>
<dbReference type="Proteomes" id="UP001454036">
    <property type="component" value="Unassembled WGS sequence"/>
</dbReference>
<dbReference type="AlphaFoldDB" id="A0AAV3R890"/>
<reference evidence="3 4" key="1">
    <citation type="submission" date="2024-01" db="EMBL/GenBank/DDBJ databases">
        <title>The complete chloroplast genome sequence of Lithospermum erythrorhizon: insights into the phylogenetic relationship among Boraginaceae species and the maternal lineages of purple gromwells.</title>
        <authorList>
            <person name="Okada T."/>
            <person name="Watanabe K."/>
        </authorList>
    </citation>
    <scope>NUCLEOTIDE SEQUENCE [LARGE SCALE GENOMIC DNA]</scope>
</reference>
<proteinExistence type="predicted"/>
<keyword evidence="4" id="KW-1185">Reference proteome</keyword>
<dbReference type="EMBL" id="BAABME010008208">
    <property type="protein sequence ID" value="GAA0172609.1"/>
    <property type="molecule type" value="Genomic_DNA"/>
</dbReference>
<gene>
    <name evidence="3" type="ORF">LIER_26404</name>
</gene>
<sequence length="124" mass="13350">MAKVSCSNLPSIMFFLVLFLNDASSLAFGRRLSNQSDASSFLYARPLDYVTFFNGNYSASRGRAILGAHEEAVFKKSTKKLSQEETSFATASSSSSSAPKNAKQRQFQAAAHAVPSGANPESNK</sequence>
<evidence type="ECO:0000256" key="2">
    <source>
        <dbReference type="SAM" id="SignalP"/>
    </source>
</evidence>
<accession>A0AAV3R890</accession>
<evidence type="ECO:0000313" key="3">
    <source>
        <dbReference type="EMBL" id="GAA0172609.1"/>
    </source>
</evidence>
<comment type="caution">
    <text evidence="3">The sequence shown here is derived from an EMBL/GenBank/DDBJ whole genome shotgun (WGS) entry which is preliminary data.</text>
</comment>
<feature type="compositionally biased region" description="Low complexity" evidence="1">
    <location>
        <begin position="86"/>
        <end position="98"/>
    </location>
</feature>
<evidence type="ECO:0000256" key="1">
    <source>
        <dbReference type="SAM" id="MobiDB-lite"/>
    </source>
</evidence>
<keyword evidence="2" id="KW-0732">Signal</keyword>
<feature type="chain" id="PRO_5043326913" evidence="2">
    <location>
        <begin position="26"/>
        <end position="124"/>
    </location>
</feature>
<name>A0AAV3R890_LITER</name>
<feature type="region of interest" description="Disordered" evidence="1">
    <location>
        <begin position="79"/>
        <end position="124"/>
    </location>
</feature>
<feature type="signal peptide" evidence="2">
    <location>
        <begin position="1"/>
        <end position="25"/>
    </location>
</feature>